<dbReference type="EMBL" id="JBICCN010000429">
    <property type="protein sequence ID" value="KAL3069414.1"/>
    <property type="molecule type" value="Genomic_DNA"/>
</dbReference>
<evidence type="ECO:0000313" key="4">
    <source>
        <dbReference type="Proteomes" id="UP001620645"/>
    </source>
</evidence>
<gene>
    <name evidence="3" type="ORF">niasHS_018139</name>
</gene>
<accession>A0ABD2HQE2</accession>
<keyword evidence="4" id="KW-1185">Reference proteome</keyword>
<evidence type="ECO:0008006" key="5">
    <source>
        <dbReference type="Google" id="ProtNLM"/>
    </source>
</evidence>
<keyword evidence="2" id="KW-1133">Transmembrane helix</keyword>
<dbReference type="AlphaFoldDB" id="A0ABD2HQE2"/>
<proteinExistence type="predicted"/>
<evidence type="ECO:0000256" key="2">
    <source>
        <dbReference type="SAM" id="Phobius"/>
    </source>
</evidence>
<keyword evidence="2" id="KW-0812">Transmembrane</keyword>
<reference evidence="3 4" key="1">
    <citation type="submission" date="2024-10" db="EMBL/GenBank/DDBJ databases">
        <authorList>
            <person name="Kim D."/>
        </authorList>
    </citation>
    <scope>NUCLEOTIDE SEQUENCE [LARGE SCALE GENOMIC DNA]</scope>
    <source>
        <strain evidence="3">Taebaek</strain>
    </source>
</reference>
<feature type="region of interest" description="Disordered" evidence="1">
    <location>
        <begin position="104"/>
        <end position="123"/>
    </location>
</feature>
<keyword evidence="2" id="KW-0472">Membrane</keyword>
<feature type="region of interest" description="Disordered" evidence="1">
    <location>
        <begin position="78"/>
        <end position="98"/>
    </location>
</feature>
<name>A0ABD2HQE2_HETSC</name>
<evidence type="ECO:0000313" key="3">
    <source>
        <dbReference type="EMBL" id="KAL3069414.1"/>
    </source>
</evidence>
<organism evidence="3 4">
    <name type="scientific">Heterodera schachtii</name>
    <name type="common">Sugarbeet cyst nematode worm</name>
    <name type="synonym">Tylenchus schachtii</name>
    <dbReference type="NCBI Taxonomy" id="97005"/>
    <lineage>
        <taxon>Eukaryota</taxon>
        <taxon>Metazoa</taxon>
        <taxon>Ecdysozoa</taxon>
        <taxon>Nematoda</taxon>
        <taxon>Chromadorea</taxon>
        <taxon>Rhabditida</taxon>
        <taxon>Tylenchina</taxon>
        <taxon>Tylenchomorpha</taxon>
        <taxon>Tylenchoidea</taxon>
        <taxon>Heteroderidae</taxon>
        <taxon>Heteroderinae</taxon>
        <taxon>Heterodera</taxon>
    </lineage>
</organism>
<comment type="caution">
    <text evidence="3">The sequence shown here is derived from an EMBL/GenBank/DDBJ whole genome shotgun (WGS) entry which is preliminary data.</text>
</comment>
<dbReference type="Proteomes" id="UP001620645">
    <property type="component" value="Unassembled WGS sequence"/>
</dbReference>
<feature type="transmembrane region" description="Helical" evidence="2">
    <location>
        <begin position="28"/>
        <end position="50"/>
    </location>
</feature>
<protein>
    <recommendedName>
        <fullName evidence="5">Transmembrane protein</fullName>
    </recommendedName>
</protein>
<evidence type="ECO:0000256" key="1">
    <source>
        <dbReference type="SAM" id="MobiDB-lite"/>
    </source>
</evidence>
<sequence>MEENEQQQNGQAFDSKAQHQSADVLHTFILYSTVTFCVLFAIGFVYAHFIGRRKNRLPDMPHSSTTARFWNELAQQEAGRAQHQSGTIGGGTVGGTKTVRLGGEARTLLSRHNESSDSGDDDF</sequence>